<gene>
    <name evidence="6" type="ORF">ISS97_15765</name>
</gene>
<dbReference type="RefSeq" id="WP_379983655.1">
    <property type="nucleotide sequence ID" value="NZ_JADIKD010000012.1"/>
</dbReference>
<accession>A0ABW8K755</accession>
<comment type="similarity">
    <text evidence="1">Belongs to the low molecular weight phosphotyrosine protein phosphatase family.</text>
</comment>
<dbReference type="InterPro" id="IPR023485">
    <property type="entry name" value="Ptyr_pPase"/>
</dbReference>
<evidence type="ECO:0000256" key="1">
    <source>
        <dbReference type="ARBA" id="ARBA00011063"/>
    </source>
</evidence>
<dbReference type="PANTHER" id="PTHR11717:SF7">
    <property type="entry name" value="LOW MOLECULAR WEIGHT PHOSPHOTYROSINE PROTEIN PHOSPHATASE"/>
    <property type="match status" value="1"/>
</dbReference>
<comment type="caution">
    <text evidence="6">The sequence shown here is derived from an EMBL/GenBank/DDBJ whole genome shotgun (WGS) entry which is preliminary data.</text>
</comment>
<evidence type="ECO:0000313" key="7">
    <source>
        <dbReference type="Proteomes" id="UP001620408"/>
    </source>
</evidence>
<dbReference type="InterPro" id="IPR017867">
    <property type="entry name" value="Tyr_phospatase_low_mol_wt"/>
</dbReference>
<evidence type="ECO:0000256" key="2">
    <source>
        <dbReference type="ARBA" id="ARBA00013064"/>
    </source>
</evidence>
<evidence type="ECO:0000256" key="3">
    <source>
        <dbReference type="ARBA" id="ARBA00022801"/>
    </source>
</evidence>
<dbReference type="InterPro" id="IPR036196">
    <property type="entry name" value="Ptyr_pPase_sf"/>
</dbReference>
<protein>
    <recommendedName>
        <fullName evidence="2">protein-tyrosine-phosphatase</fullName>
        <ecNumber evidence="2">3.1.3.48</ecNumber>
    </recommendedName>
</protein>
<keyword evidence="7" id="KW-1185">Reference proteome</keyword>
<dbReference type="SUPFAM" id="SSF52788">
    <property type="entry name" value="Phosphotyrosine protein phosphatases I"/>
    <property type="match status" value="1"/>
</dbReference>
<dbReference type="CDD" id="cd16343">
    <property type="entry name" value="LMWPTP"/>
    <property type="match status" value="1"/>
</dbReference>
<evidence type="ECO:0000256" key="4">
    <source>
        <dbReference type="ARBA" id="ARBA00022912"/>
    </source>
</evidence>
<feature type="domain" description="Phosphotyrosine protein phosphatase I" evidence="5">
    <location>
        <begin position="4"/>
        <end position="151"/>
    </location>
</feature>
<name>A0ABW8K755_9GAMM</name>
<dbReference type="PANTHER" id="PTHR11717">
    <property type="entry name" value="LOW MOLECULAR WEIGHT PROTEIN TYROSINE PHOSPHATASE"/>
    <property type="match status" value="1"/>
</dbReference>
<dbReference type="InterPro" id="IPR050438">
    <property type="entry name" value="LMW_PTPase"/>
</dbReference>
<keyword evidence="4" id="KW-0904">Protein phosphatase</keyword>
<dbReference type="SMART" id="SM00226">
    <property type="entry name" value="LMWPc"/>
    <property type="match status" value="1"/>
</dbReference>
<dbReference type="EMBL" id="JADIKD010000012">
    <property type="protein sequence ID" value="MFK2918732.1"/>
    <property type="molecule type" value="Genomic_DNA"/>
</dbReference>
<keyword evidence="3" id="KW-0378">Hydrolase</keyword>
<evidence type="ECO:0000259" key="5">
    <source>
        <dbReference type="SMART" id="SM00226"/>
    </source>
</evidence>
<dbReference type="Gene3D" id="3.40.50.2300">
    <property type="match status" value="1"/>
</dbReference>
<organism evidence="6 7">
    <name type="scientific">Dyella koreensis</name>
    <dbReference type="NCBI Taxonomy" id="311235"/>
    <lineage>
        <taxon>Bacteria</taxon>
        <taxon>Pseudomonadati</taxon>
        <taxon>Pseudomonadota</taxon>
        <taxon>Gammaproteobacteria</taxon>
        <taxon>Lysobacterales</taxon>
        <taxon>Rhodanobacteraceae</taxon>
        <taxon>Dyella</taxon>
    </lineage>
</organism>
<sequence length="160" mass="17377">MSAPRLLFVCLGNICRSPLVEAVARRRCAEAGLDVMVASCGTGSWHVGKGTDARMRRAAEAAGFDLSGHRARQLQRGDLEAFDLVLAMDRDNLYGVERLVTPQSTAETGLFLEWAAAAPPAEFPDPYYGQEEGFTEAVALAERGVAGLIRRLRGRQKKAK</sequence>
<dbReference type="Proteomes" id="UP001620408">
    <property type="component" value="Unassembled WGS sequence"/>
</dbReference>
<proteinExistence type="inferred from homology"/>
<evidence type="ECO:0000313" key="6">
    <source>
        <dbReference type="EMBL" id="MFK2918732.1"/>
    </source>
</evidence>
<dbReference type="Pfam" id="PF01451">
    <property type="entry name" value="LMWPc"/>
    <property type="match status" value="1"/>
</dbReference>
<dbReference type="PRINTS" id="PR00719">
    <property type="entry name" value="LMWPTPASE"/>
</dbReference>
<dbReference type="EC" id="3.1.3.48" evidence="2"/>
<reference evidence="6 7" key="1">
    <citation type="submission" date="2020-10" db="EMBL/GenBank/DDBJ databases">
        <title>Phylogeny of dyella-like bacteria.</title>
        <authorList>
            <person name="Fu J."/>
        </authorList>
    </citation>
    <scope>NUCLEOTIDE SEQUENCE [LARGE SCALE GENOMIC DNA]</scope>
    <source>
        <strain evidence="6 7">BB4</strain>
    </source>
</reference>